<evidence type="ECO:0000313" key="6">
    <source>
        <dbReference type="EMBL" id="BCS19194.1"/>
    </source>
</evidence>
<dbReference type="Proteomes" id="UP000654913">
    <property type="component" value="Chromosome 1"/>
</dbReference>
<evidence type="ECO:0000313" key="7">
    <source>
        <dbReference type="Proteomes" id="UP000654913"/>
    </source>
</evidence>
<accession>A0A7R8AH09</accession>
<dbReference type="InterPro" id="IPR002523">
    <property type="entry name" value="MgTranspt_CorA/ZnTranspt_ZntB"/>
</dbReference>
<dbReference type="KEGG" id="apuu:APUU_12022A"/>
<reference evidence="6" key="1">
    <citation type="submission" date="2021-01" db="EMBL/GenBank/DDBJ databases">
        <authorList>
            <consortium name="Aspergillus puulaauensis MK2 genome sequencing consortium"/>
            <person name="Kazuki M."/>
            <person name="Futagami T."/>
        </authorList>
    </citation>
    <scope>NUCLEOTIDE SEQUENCE</scope>
    <source>
        <strain evidence="6">MK2</strain>
    </source>
</reference>
<dbReference type="GO" id="GO:0016020">
    <property type="term" value="C:membrane"/>
    <property type="evidence" value="ECO:0007669"/>
    <property type="project" value="UniProtKB-SubCell"/>
</dbReference>
<comment type="subcellular location">
    <subcellularLocation>
        <location evidence="1">Membrane</location>
        <topology evidence="1">Multi-pass membrane protein</topology>
    </subcellularLocation>
</comment>
<reference evidence="6" key="2">
    <citation type="submission" date="2021-02" db="EMBL/GenBank/DDBJ databases">
        <title>Aspergillus puulaauensis MK2 genome sequence.</title>
        <authorList>
            <person name="Futagami T."/>
            <person name="Mori K."/>
            <person name="Kadooka C."/>
            <person name="Tanaka T."/>
        </authorList>
    </citation>
    <scope>NUCLEOTIDE SEQUENCE</scope>
    <source>
        <strain evidence="6">MK2</strain>
    </source>
</reference>
<dbReference type="Pfam" id="PF01544">
    <property type="entry name" value="CorA"/>
    <property type="match status" value="1"/>
</dbReference>
<organism evidence="6 7">
    <name type="scientific">Aspergillus puulaauensis</name>
    <dbReference type="NCBI Taxonomy" id="1220207"/>
    <lineage>
        <taxon>Eukaryota</taxon>
        <taxon>Fungi</taxon>
        <taxon>Dikarya</taxon>
        <taxon>Ascomycota</taxon>
        <taxon>Pezizomycotina</taxon>
        <taxon>Eurotiomycetes</taxon>
        <taxon>Eurotiomycetidae</taxon>
        <taxon>Eurotiales</taxon>
        <taxon>Aspergillaceae</taxon>
        <taxon>Aspergillus</taxon>
    </lineage>
</organism>
<feature type="transmembrane region" description="Helical" evidence="5">
    <location>
        <begin position="165"/>
        <end position="186"/>
    </location>
</feature>
<dbReference type="GO" id="GO:0046873">
    <property type="term" value="F:metal ion transmembrane transporter activity"/>
    <property type="evidence" value="ECO:0007669"/>
    <property type="project" value="InterPro"/>
</dbReference>
<keyword evidence="7" id="KW-1185">Reference proteome</keyword>
<keyword evidence="2 5" id="KW-0812">Transmembrane</keyword>
<dbReference type="Gene3D" id="1.20.58.340">
    <property type="entry name" value="Magnesium transport protein CorA, transmembrane region"/>
    <property type="match status" value="1"/>
</dbReference>
<evidence type="ECO:0000256" key="5">
    <source>
        <dbReference type="SAM" id="Phobius"/>
    </source>
</evidence>
<evidence type="ECO:0000256" key="2">
    <source>
        <dbReference type="ARBA" id="ARBA00022692"/>
    </source>
</evidence>
<protein>
    <submittedName>
        <fullName evidence="6">Uncharacterized protein</fullName>
    </submittedName>
</protein>
<evidence type="ECO:0000256" key="1">
    <source>
        <dbReference type="ARBA" id="ARBA00004141"/>
    </source>
</evidence>
<sequence length="200" mass="22233">MDLSNPKVVSDTESLGLLLHPQNLVSAIIPFSCQIGVTLATIRKMAEVNELFLSKGLITDKQHQKLADETASYISNLEGYMKSVETLEKKVKGYSNLLATTLTLSNQARMLQLTDASVEDNINVFVVTMVTLIYLPASFVSAFLGMNLFDFDAPGDRGFAASGKFWIFFAATLPLTCLTLGFWYFLSKHRKRARMFKQAS</sequence>
<keyword evidence="3 5" id="KW-1133">Transmembrane helix</keyword>
<evidence type="ECO:0000256" key="3">
    <source>
        <dbReference type="ARBA" id="ARBA00022989"/>
    </source>
</evidence>
<dbReference type="RefSeq" id="XP_041551388.1">
    <property type="nucleotide sequence ID" value="XM_041698178.1"/>
</dbReference>
<dbReference type="AlphaFoldDB" id="A0A7R8AH09"/>
<dbReference type="EMBL" id="AP024443">
    <property type="protein sequence ID" value="BCS19194.1"/>
    <property type="molecule type" value="Genomic_DNA"/>
</dbReference>
<dbReference type="SUPFAM" id="SSF144083">
    <property type="entry name" value="Magnesium transport protein CorA, transmembrane region"/>
    <property type="match status" value="1"/>
</dbReference>
<evidence type="ECO:0000256" key="4">
    <source>
        <dbReference type="ARBA" id="ARBA00023136"/>
    </source>
</evidence>
<gene>
    <name evidence="6" type="ORF">APUU_12022A</name>
</gene>
<name>A0A7R8AH09_9EURO</name>
<keyword evidence="4 5" id="KW-0472">Membrane</keyword>
<dbReference type="OrthoDB" id="5396681at2759"/>
<proteinExistence type="predicted"/>
<dbReference type="InterPro" id="IPR045863">
    <property type="entry name" value="CorA_TM1_TM2"/>
</dbReference>
<dbReference type="GeneID" id="64969199"/>
<feature type="transmembrane region" description="Helical" evidence="5">
    <location>
        <begin position="122"/>
        <end position="145"/>
    </location>
</feature>